<dbReference type="InterPro" id="IPR047589">
    <property type="entry name" value="DUF11_rpt"/>
</dbReference>
<reference evidence="2" key="2">
    <citation type="submission" date="2015-09" db="EMBL/GenBank/DDBJ databases">
        <title>Draft genome sequence of a multidrug-resistant Chryseobacterium indologenes isolate from Malaysia.</title>
        <authorList>
            <person name="Yu C.Y."/>
            <person name="Ang G.Y."/>
            <person name="Chan K.-G."/>
        </authorList>
    </citation>
    <scope>NUCLEOTIDE SEQUENCE [LARGE SCALE GENOMIC DNA]</scope>
    <source>
        <strain evidence="2">CI_885</strain>
    </source>
</reference>
<dbReference type="AlphaFoldDB" id="A0A0N0ZTU0"/>
<name>A0A0N0ZTU0_CHRID</name>
<dbReference type="NCBIfam" id="TIGR01451">
    <property type="entry name" value="B_ant_repeat"/>
    <property type="match status" value="1"/>
</dbReference>
<dbReference type="PATRIC" id="fig|253.9.peg.1360"/>
<dbReference type="EMBL" id="LJOD01000013">
    <property type="protein sequence ID" value="KPE49908.1"/>
    <property type="molecule type" value="Genomic_DNA"/>
</dbReference>
<reference evidence="1 2" key="1">
    <citation type="journal article" date="2015" name="Genom Data">
        <title>Draft genome sequence of a multidrug-resistant Chryseobacterium indologenes isolate from Malaysia.</title>
        <authorList>
            <person name="Yu C.Y."/>
            <person name="Ang G.Y."/>
            <person name="Cheng H.J."/>
            <person name="Cheong Y.M."/>
            <person name="Yin W.F."/>
            <person name="Chan K.G."/>
        </authorList>
    </citation>
    <scope>NUCLEOTIDE SEQUENCE [LARGE SCALE GENOMIC DNA]</scope>
    <source>
        <strain evidence="1 2">CI_885</strain>
    </source>
</reference>
<organism evidence="1 2">
    <name type="scientific">Chryseobacterium indologenes</name>
    <name type="common">Flavobacterium indologenes</name>
    <dbReference type="NCBI Taxonomy" id="253"/>
    <lineage>
        <taxon>Bacteria</taxon>
        <taxon>Pseudomonadati</taxon>
        <taxon>Bacteroidota</taxon>
        <taxon>Flavobacteriia</taxon>
        <taxon>Flavobacteriales</taxon>
        <taxon>Weeksellaceae</taxon>
        <taxon>Chryseobacterium group</taxon>
        <taxon>Chryseobacterium</taxon>
    </lineage>
</organism>
<dbReference type="SUPFAM" id="SSF63829">
    <property type="entry name" value="Calcium-dependent phosphotriesterase"/>
    <property type="match status" value="1"/>
</dbReference>
<evidence type="ECO:0000313" key="2">
    <source>
        <dbReference type="Proteomes" id="UP000037953"/>
    </source>
</evidence>
<comment type="caution">
    <text evidence="1">The sequence shown here is derived from an EMBL/GenBank/DDBJ whole genome shotgun (WGS) entry which is preliminary data.</text>
</comment>
<gene>
    <name evidence="1" type="ORF">AOB46_17100</name>
</gene>
<protein>
    <recommendedName>
        <fullName evidence="3">DUF11 domain-containing protein</fullName>
    </recommendedName>
</protein>
<evidence type="ECO:0008006" key="3">
    <source>
        <dbReference type="Google" id="ProtNLM"/>
    </source>
</evidence>
<sequence length="537" mass="55893">MAYAQCSVNGPIYATNNSQRLQTVNPTTSFVTDTGQMMVQGAGFYTSPYNGVTWTGAANDIPRSLAFSAATSTLWYSTNQGGPRYIYSMKVNNDGTYTPNREWALFKNTDGTNVSFGACQSAAVNPIDGSVWFYVTGPAAPSVEGFYRLDPNNLAAGAKPVITGLSPLVQGESDFVFDALGNIIVIKSVNPNSNTLIMYPAQYDANGVYLGVGTTGTVLANINAAGGASASSSLVFLPDGNLMIGGGGYTSPIRGASSIYNVSTGAVTNLGANFAQAQQSNTLDMASCFSGIAPNLVVKKAGTRNCNTNTISYTITVQNTTASMVSGAILKDATPAGLTLTSGTRNGTALTTAQLTSLSTTGLPIRTAPSNTDSIMDGQSTCTIVLNYTYPAASIGLSFSNQAFVKYNGVETLNLPNDQIPSDNPATTTANDATVLNSCLACYNPANTSSAGTDTKFGITLLQRAGTDSGSWPMIRKSAYAVLESNSKGFVITRVSTAELAGITNPVEGMMVYDTTAKCLKIYSGNSWSCFSTASCP</sequence>
<proteinExistence type="predicted"/>
<evidence type="ECO:0000313" key="1">
    <source>
        <dbReference type="EMBL" id="KPE49908.1"/>
    </source>
</evidence>
<dbReference type="Proteomes" id="UP000037953">
    <property type="component" value="Unassembled WGS sequence"/>
</dbReference>
<accession>A0A0N0ZTU0</accession>